<keyword evidence="6" id="KW-0547">Nucleotide-binding</keyword>
<feature type="transmembrane region" description="Helical" evidence="5">
    <location>
        <begin position="74"/>
        <end position="94"/>
    </location>
</feature>
<dbReference type="CDD" id="cd16914">
    <property type="entry name" value="EcfT"/>
    <property type="match status" value="1"/>
</dbReference>
<evidence type="ECO:0000256" key="4">
    <source>
        <dbReference type="ARBA" id="ARBA00023136"/>
    </source>
</evidence>
<keyword evidence="7" id="KW-1185">Reference proteome</keyword>
<dbReference type="OrthoDB" id="8075495at2"/>
<dbReference type="GeneID" id="56347471"/>
<dbReference type="EMBL" id="LDPH01000030">
    <property type="protein sequence ID" value="KLV22520.1"/>
    <property type="molecule type" value="Genomic_DNA"/>
</dbReference>
<reference evidence="6 7" key="1">
    <citation type="submission" date="2015-05" db="EMBL/GenBank/DDBJ databases">
        <title>Whole genome sequence and identification of bacterial endophytes from Costus igneus.</title>
        <authorList>
            <person name="Lee Y.P."/>
            <person name="Gan H.M."/>
            <person name="Eng W."/>
            <person name="Wheatley M.S."/>
            <person name="Caraballo A."/>
            <person name="Polter S."/>
            <person name="Savka M.A."/>
            <person name="Hudson A.O."/>
        </authorList>
    </citation>
    <scope>NUCLEOTIDE SEQUENCE [LARGE SCALE GENOMIC DNA]</scope>
    <source>
        <strain evidence="6 7">RIT379</strain>
    </source>
</reference>
<keyword evidence="2 5" id="KW-0812">Transmembrane</keyword>
<keyword evidence="6" id="KW-0067">ATP-binding</keyword>
<comment type="caution">
    <text evidence="6">The sequence shown here is derived from an EMBL/GenBank/DDBJ whole genome shotgun (WGS) entry which is preliminary data.</text>
</comment>
<dbReference type="AlphaFoldDB" id="A0A0J1L0F0"/>
<evidence type="ECO:0000313" key="6">
    <source>
        <dbReference type="EMBL" id="KLV22520.1"/>
    </source>
</evidence>
<dbReference type="InterPro" id="IPR003339">
    <property type="entry name" value="ABC/ECF_trnsptr_transmembrane"/>
</dbReference>
<dbReference type="PANTHER" id="PTHR33514:SF13">
    <property type="entry name" value="PROTEIN ABCI12, CHLOROPLASTIC"/>
    <property type="match status" value="1"/>
</dbReference>
<keyword evidence="3 5" id="KW-1133">Transmembrane helix</keyword>
<evidence type="ECO:0000256" key="1">
    <source>
        <dbReference type="ARBA" id="ARBA00004141"/>
    </source>
</evidence>
<name>A0A0J1L0F0_NIACI</name>
<feature type="transmembrane region" description="Helical" evidence="5">
    <location>
        <begin position="106"/>
        <end position="128"/>
    </location>
</feature>
<dbReference type="RefSeq" id="WP_047944270.1">
    <property type="nucleotide sequence ID" value="NZ_CP053989.1"/>
</dbReference>
<evidence type="ECO:0000256" key="3">
    <source>
        <dbReference type="ARBA" id="ARBA00022989"/>
    </source>
</evidence>
<proteinExistence type="predicted"/>
<feature type="transmembrane region" description="Helical" evidence="5">
    <location>
        <begin position="246"/>
        <end position="263"/>
    </location>
</feature>
<accession>A0A0J1L0F0</accession>
<sequence>MNKLILGRYFPGESWLHQLDARAKMISVLLLIAMLFIADNWMAYLFLWMITLFIMHLSQVPFRTYVRGVKPMIWLILFTVILQVLFTSGSNVYIAWGPITISEYGLINGIFIFSRFVLIVFLSTVLTLTTKPIDLTDGINKLLSPLRFIKVPVDDISIMLSISLRFIPNLLDETQKVMDAQKARGTEFGQGSLFQQMKTLVPIFLPLFVSSLNRAEDMANMMDVKGYRSGIKRSAFRRIYWQKQDTWCLCSVCFIGVITVLLSG</sequence>
<gene>
    <name evidence="6" type="ORF">ABW02_21270</name>
</gene>
<dbReference type="GO" id="GO:0005524">
    <property type="term" value="F:ATP binding"/>
    <property type="evidence" value="ECO:0007669"/>
    <property type="project" value="UniProtKB-KW"/>
</dbReference>
<organism evidence="6 7">
    <name type="scientific">Niallia circulans</name>
    <name type="common">Bacillus circulans</name>
    <dbReference type="NCBI Taxonomy" id="1397"/>
    <lineage>
        <taxon>Bacteria</taxon>
        <taxon>Bacillati</taxon>
        <taxon>Bacillota</taxon>
        <taxon>Bacilli</taxon>
        <taxon>Bacillales</taxon>
        <taxon>Bacillaceae</taxon>
        <taxon>Niallia</taxon>
    </lineage>
</organism>
<dbReference type="Proteomes" id="UP000036045">
    <property type="component" value="Unassembled WGS sequence"/>
</dbReference>
<protein>
    <submittedName>
        <fullName evidence="6">Cobalt ABC transporter ATP-binding protein</fullName>
    </submittedName>
</protein>
<evidence type="ECO:0000313" key="7">
    <source>
        <dbReference type="Proteomes" id="UP000036045"/>
    </source>
</evidence>
<evidence type="ECO:0000256" key="5">
    <source>
        <dbReference type="SAM" id="Phobius"/>
    </source>
</evidence>
<dbReference type="Pfam" id="PF02361">
    <property type="entry name" value="CbiQ"/>
    <property type="match status" value="1"/>
</dbReference>
<dbReference type="PANTHER" id="PTHR33514">
    <property type="entry name" value="PROTEIN ABCI12, CHLOROPLASTIC"/>
    <property type="match status" value="1"/>
</dbReference>
<dbReference type="PATRIC" id="fig|1397.4.peg.3371"/>
<evidence type="ECO:0000256" key="2">
    <source>
        <dbReference type="ARBA" id="ARBA00022692"/>
    </source>
</evidence>
<comment type="subcellular location">
    <subcellularLocation>
        <location evidence="1">Membrane</location>
        <topology evidence="1">Multi-pass membrane protein</topology>
    </subcellularLocation>
</comment>
<keyword evidence="4 5" id="KW-0472">Membrane</keyword>
<dbReference type="GO" id="GO:0005886">
    <property type="term" value="C:plasma membrane"/>
    <property type="evidence" value="ECO:0007669"/>
    <property type="project" value="UniProtKB-ARBA"/>
</dbReference>